<reference evidence="2 3" key="1">
    <citation type="submission" date="2016-10" db="EMBL/GenBank/DDBJ databases">
        <authorList>
            <person name="de Groot N.N."/>
        </authorList>
    </citation>
    <scope>NUCLEOTIDE SEQUENCE [LARGE SCALE GENOMIC DNA]</scope>
    <source>
        <strain evidence="2 3">DSM 15019</strain>
    </source>
</reference>
<dbReference type="PROSITE" id="PS50943">
    <property type="entry name" value="HTH_CROC1"/>
    <property type="match status" value="1"/>
</dbReference>
<protein>
    <submittedName>
        <fullName evidence="2">Helix-turn-helix domain-containing protein</fullName>
    </submittedName>
</protein>
<dbReference type="Proteomes" id="UP000182126">
    <property type="component" value="Chromosome I"/>
</dbReference>
<evidence type="ECO:0000259" key="1">
    <source>
        <dbReference type="PROSITE" id="PS50943"/>
    </source>
</evidence>
<dbReference type="AlphaFoldDB" id="A0A1H1MJ44"/>
<dbReference type="GO" id="GO:0003677">
    <property type="term" value="F:DNA binding"/>
    <property type="evidence" value="ECO:0007669"/>
    <property type="project" value="InterPro"/>
</dbReference>
<dbReference type="InterPro" id="IPR010982">
    <property type="entry name" value="Lambda_DNA-bd_dom_sf"/>
</dbReference>
<gene>
    <name evidence="2" type="ORF">SAMN04489809_0523</name>
</gene>
<dbReference type="PANTHER" id="PTHR35010">
    <property type="entry name" value="BLL4672 PROTEIN-RELATED"/>
    <property type="match status" value="1"/>
</dbReference>
<accession>A0A1H1MJ44</accession>
<dbReference type="Gene3D" id="3.30.450.180">
    <property type="match status" value="1"/>
</dbReference>
<evidence type="ECO:0000313" key="2">
    <source>
        <dbReference type="EMBL" id="SDR86395.1"/>
    </source>
</evidence>
<dbReference type="Gene3D" id="1.10.260.40">
    <property type="entry name" value="lambda repressor-like DNA-binding domains"/>
    <property type="match status" value="1"/>
</dbReference>
<evidence type="ECO:0000313" key="3">
    <source>
        <dbReference type="Proteomes" id="UP000182126"/>
    </source>
</evidence>
<dbReference type="PANTHER" id="PTHR35010:SF2">
    <property type="entry name" value="BLL4672 PROTEIN"/>
    <property type="match status" value="1"/>
</dbReference>
<dbReference type="Pfam" id="PF13560">
    <property type="entry name" value="HTH_31"/>
    <property type="match status" value="1"/>
</dbReference>
<dbReference type="InterPro" id="IPR001387">
    <property type="entry name" value="Cro/C1-type_HTH"/>
</dbReference>
<dbReference type="RefSeq" id="WP_060921833.1">
    <property type="nucleotide sequence ID" value="NZ_CBDRLI010000002.1"/>
</dbReference>
<dbReference type="EMBL" id="LT629770">
    <property type="protein sequence ID" value="SDR86395.1"/>
    <property type="molecule type" value="Genomic_DNA"/>
</dbReference>
<sequence>MDRDALADFLLRRREALRPADVGLPEGPRRRTAGLRREEVAQLATMSTDYYTRLEQRRGPQPSPQILAALARALRLSSDERDYLYRLSGLSAPDRAVITDYVRPGILRVLDRLHDTPAFVVSALDEVLVQNDASRALIGDASGLTGLDRSGIHRWFARPGEERRRYREVDHPRQSRALVAALRAAYGTMGARSRAGEIVADLSERSPEFVQLWAAHEVARRFEQHKVIVHPELGEIEVDCQALFTEDESQALIVLTAQPGSEAAEKLEFLRVLGTQSV</sequence>
<dbReference type="InterPro" id="IPR041413">
    <property type="entry name" value="MLTR_LBD"/>
</dbReference>
<dbReference type="Pfam" id="PF17765">
    <property type="entry name" value="MLTR_LBD"/>
    <property type="match status" value="1"/>
</dbReference>
<organism evidence="2 3">
    <name type="scientific">Microbacterium paraoxydans</name>
    <dbReference type="NCBI Taxonomy" id="199592"/>
    <lineage>
        <taxon>Bacteria</taxon>
        <taxon>Bacillati</taxon>
        <taxon>Actinomycetota</taxon>
        <taxon>Actinomycetes</taxon>
        <taxon>Micrococcales</taxon>
        <taxon>Microbacteriaceae</taxon>
        <taxon>Microbacterium</taxon>
    </lineage>
</organism>
<proteinExistence type="predicted"/>
<dbReference type="eggNOG" id="COG1396">
    <property type="taxonomic scope" value="Bacteria"/>
</dbReference>
<dbReference type="GeneID" id="36299878"/>
<feature type="domain" description="HTH cro/C1-type" evidence="1">
    <location>
        <begin position="33"/>
        <end position="81"/>
    </location>
</feature>
<dbReference type="SMART" id="SM00530">
    <property type="entry name" value="HTH_XRE"/>
    <property type="match status" value="1"/>
</dbReference>
<dbReference type="SUPFAM" id="SSF47413">
    <property type="entry name" value="lambda repressor-like DNA-binding domains"/>
    <property type="match status" value="1"/>
</dbReference>
<name>A0A1H1MJ44_9MICO</name>